<evidence type="ECO:0000256" key="4">
    <source>
        <dbReference type="SAM" id="SignalP"/>
    </source>
</evidence>
<dbReference type="Proteomes" id="UP000237105">
    <property type="component" value="Unassembled WGS sequence"/>
</dbReference>
<feature type="chain" id="PRO_5015157383" evidence="4">
    <location>
        <begin position="23"/>
        <end position="78"/>
    </location>
</feature>
<accession>A0A2P5BLP1</accession>
<evidence type="ECO:0000313" key="5">
    <source>
        <dbReference type="EMBL" id="PON49706.1"/>
    </source>
</evidence>
<dbReference type="AlphaFoldDB" id="A0A2P5BLP1"/>
<evidence type="ECO:0000256" key="1">
    <source>
        <dbReference type="ARBA" id="ARBA00007766"/>
    </source>
</evidence>
<comment type="caution">
    <text evidence="5">The sequence shown here is derived from an EMBL/GenBank/DDBJ whole genome shotgun (WGS) entry which is preliminary data.</text>
</comment>
<name>A0A2P5BLP1_PARAD</name>
<dbReference type="Gene3D" id="3.30.60.30">
    <property type="match status" value="1"/>
</dbReference>
<evidence type="ECO:0000256" key="3">
    <source>
        <dbReference type="ARBA" id="ARBA00022900"/>
    </source>
</evidence>
<organism evidence="5 6">
    <name type="scientific">Parasponia andersonii</name>
    <name type="common">Sponia andersonii</name>
    <dbReference type="NCBI Taxonomy" id="3476"/>
    <lineage>
        <taxon>Eukaryota</taxon>
        <taxon>Viridiplantae</taxon>
        <taxon>Streptophyta</taxon>
        <taxon>Embryophyta</taxon>
        <taxon>Tracheophyta</taxon>
        <taxon>Spermatophyta</taxon>
        <taxon>Magnoliopsida</taxon>
        <taxon>eudicotyledons</taxon>
        <taxon>Gunneridae</taxon>
        <taxon>Pentapetalae</taxon>
        <taxon>rosids</taxon>
        <taxon>fabids</taxon>
        <taxon>Rosales</taxon>
        <taxon>Cannabaceae</taxon>
        <taxon>Parasponia</taxon>
    </lineage>
</organism>
<dbReference type="GO" id="GO:0004867">
    <property type="term" value="F:serine-type endopeptidase inhibitor activity"/>
    <property type="evidence" value="ECO:0007669"/>
    <property type="project" value="UniProtKB-KW"/>
</dbReference>
<dbReference type="InterPro" id="IPR051391">
    <property type="entry name" value="Protease_inhibitor_I20"/>
</dbReference>
<protein>
    <submittedName>
        <fullName evidence="5">Proteinase inhibitor I</fullName>
    </submittedName>
</protein>
<reference evidence="6" key="1">
    <citation type="submission" date="2016-06" db="EMBL/GenBank/DDBJ databases">
        <title>Parallel loss of symbiosis genes in relatives of nitrogen-fixing non-legume Parasponia.</title>
        <authorList>
            <person name="Van Velzen R."/>
            <person name="Holmer R."/>
            <person name="Bu F."/>
            <person name="Rutten L."/>
            <person name="Van Zeijl A."/>
            <person name="Liu W."/>
            <person name="Santuari L."/>
            <person name="Cao Q."/>
            <person name="Sharma T."/>
            <person name="Shen D."/>
            <person name="Roswanjaya Y."/>
            <person name="Wardhani T."/>
            <person name="Kalhor M.S."/>
            <person name="Jansen J."/>
            <person name="Van den Hoogen J."/>
            <person name="Gungor B."/>
            <person name="Hartog M."/>
            <person name="Hontelez J."/>
            <person name="Verver J."/>
            <person name="Yang W.-C."/>
            <person name="Schijlen E."/>
            <person name="Repin R."/>
            <person name="Schilthuizen M."/>
            <person name="Schranz E."/>
            <person name="Heidstra R."/>
            <person name="Miyata K."/>
            <person name="Fedorova E."/>
            <person name="Kohlen W."/>
            <person name="Bisseling T."/>
            <person name="Smit S."/>
            <person name="Geurts R."/>
        </authorList>
    </citation>
    <scope>NUCLEOTIDE SEQUENCE [LARGE SCALE GENOMIC DNA]</scope>
    <source>
        <strain evidence="6">cv. WU1-14</strain>
    </source>
</reference>
<keyword evidence="6" id="KW-1185">Reference proteome</keyword>
<dbReference type="PANTHER" id="PTHR33832:SF15">
    <property type="entry name" value="SERINE-TYPE ENDOPEPTIDASE INHIBITOR"/>
    <property type="match status" value="1"/>
</dbReference>
<feature type="signal peptide" evidence="4">
    <location>
        <begin position="1"/>
        <end position="22"/>
    </location>
</feature>
<dbReference type="SUPFAM" id="SSF100897">
    <property type="entry name" value="Plant proteinase inhibitors"/>
    <property type="match status" value="1"/>
</dbReference>
<dbReference type="Pfam" id="PF02428">
    <property type="entry name" value="Prot_inhib_II"/>
    <property type="match status" value="1"/>
</dbReference>
<dbReference type="OrthoDB" id="1539471at2759"/>
<proteinExistence type="inferred from homology"/>
<dbReference type="InterPro" id="IPR003465">
    <property type="entry name" value="Prot_inh_I20"/>
</dbReference>
<evidence type="ECO:0000313" key="6">
    <source>
        <dbReference type="Proteomes" id="UP000237105"/>
    </source>
</evidence>
<sequence length="78" mass="8239">MAATNKLSVILPLLVIAATLVALQPENVAGKVCPQFCLDAEYMTCGSSDERLNPSCNCCLAPQGCTLYFSDGTSQYCA</sequence>
<keyword evidence="2" id="KW-0646">Protease inhibitor</keyword>
<keyword evidence="4" id="KW-0732">Signal</keyword>
<evidence type="ECO:0000256" key="2">
    <source>
        <dbReference type="ARBA" id="ARBA00022690"/>
    </source>
</evidence>
<dbReference type="PANTHER" id="PTHR33832">
    <property type="entry name" value="SERINE-TYPE ENDOPEPTIDASE INHIBITOR"/>
    <property type="match status" value="1"/>
</dbReference>
<dbReference type="EMBL" id="JXTB01000256">
    <property type="protein sequence ID" value="PON49706.1"/>
    <property type="molecule type" value="Genomic_DNA"/>
</dbReference>
<comment type="similarity">
    <text evidence="1">Belongs to the protease inhibitor I20 (potato type II proteinase inhibitor) family.</text>
</comment>
<gene>
    <name evidence="5" type="ORF">PanWU01x14_228700</name>
</gene>
<keyword evidence="3" id="KW-0722">Serine protease inhibitor</keyword>